<comment type="caution">
    <text evidence="1">The sequence shown here is derived from an EMBL/GenBank/DDBJ whole genome shotgun (WGS) entry which is preliminary data.</text>
</comment>
<dbReference type="RefSeq" id="WP_261199188.1">
    <property type="nucleotide sequence ID" value="NZ_JAMXFA010000045.1"/>
</dbReference>
<dbReference type="EMBL" id="JAMXFA010000045">
    <property type="protein sequence ID" value="MCT7980796.1"/>
    <property type="molecule type" value="Genomic_DNA"/>
</dbReference>
<accession>A0ABT2NHN4</accession>
<gene>
    <name evidence="1" type="ORF">NG792_24005</name>
</gene>
<protein>
    <submittedName>
        <fullName evidence="1">Uncharacterized protein</fullName>
    </submittedName>
</protein>
<keyword evidence="2" id="KW-1185">Reference proteome</keyword>
<reference evidence="1 2" key="1">
    <citation type="journal article" date="2022" name="Front. Microbiol.">
        <title>High genomic differentiation and limited gene flow indicate recent cryptic speciation within the genus Laspinema (cyanobacteria).</title>
        <authorList>
            <person name="Stanojkovic A."/>
            <person name="Skoupy S."/>
            <person name="Skaloud P."/>
            <person name="Dvorak P."/>
        </authorList>
    </citation>
    <scope>NUCLEOTIDE SEQUENCE [LARGE SCALE GENOMIC DNA]</scope>
    <source>
        <strain evidence="1 2">D3b</strain>
    </source>
</reference>
<proteinExistence type="predicted"/>
<organism evidence="1 2">
    <name type="scientific">Laspinema olomoucense D3b</name>
    <dbReference type="NCBI Taxonomy" id="2953688"/>
    <lineage>
        <taxon>Bacteria</taxon>
        <taxon>Bacillati</taxon>
        <taxon>Cyanobacteriota</taxon>
        <taxon>Cyanophyceae</taxon>
        <taxon>Oscillatoriophycideae</taxon>
        <taxon>Oscillatoriales</taxon>
        <taxon>Laspinemataceae</taxon>
        <taxon>Laspinema</taxon>
        <taxon>Laspinema olomoucense</taxon>
    </lineage>
</organism>
<evidence type="ECO:0000313" key="2">
    <source>
        <dbReference type="Proteomes" id="UP001525961"/>
    </source>
</evidence>
<evidence type="ECO:0000313" key="1">
    <source>
        <dbReference type="EMBL" id="MCT7980796.1"/>
    </source>
</evidence>
<dbReference type="Proteomes" id="UP001525961">
    <property type="component" value="Unassembled WGS sequence"/>
</dbReference>
<name>A0ABT2NHN4_9CYAN</name>
<sequence length="66" mass="7766">MPVHAMLYQSRISDVFFQAWKAGYITRYEHTQLINVGLVTRLNEEDRAALHRLSHAIKRGWLEVID</sequence>